<organism evidence="1 2">
    <name type="scientific">Hanamia caeni</name>
    <dbReference type="NCBI Taxonomy" id="2294116"/>
    <lineage>
        <taxon>Bacteria</taxon>
        <taxon>Pseudomonadati</taxon>
        <taxon>Bacteroidota</taxon>
        <taxon>Chitinophagia</taxon>
        <taxon>Chitinophagales</taxon>
        <taxon>Chitinophagaceae</taxon>
        <taxon>Hanamia</taxon>
    </lineage>
</organism>
<dbReference type="EMBL" id="RJJR01000001">
    <property type="protein sequence ID" value="RNI39804.1"/>
    <property type="molecule type" value="Genomic_DNA"/>
</dbReference>
<proteinExistence type="predicted"/>
<sequence>MIQKLKDCRESEQAGENKKHCTMEDMSYAVAPLFKRGLIEIKKELVENKMLHCIHLTQDGIDYLEKLNISDKNALKESENQTS</sequence>
<name>A0A3M9NQ57_9BACT</name>
<protein>
    <recommendedName>
        <fullName evidence="3">ArnR1-like winged helix-turn-helix domain-containing protein</fullName>
    </recommendedName>
</protein>
<dbReference type="Proteomes" id="UP000267223">
    <property type="component" value="Unassembled WGS sequence"/>
</dbReference>
<keyword evidence="2" id="KW-1185">Reference proteome</keyword>
<accession>A0A3M9NQ57</accession>
<dbReference type="AlphaFoldDB" id="A0A3M9NQ57"/>
<evidence type="ECO:0000313" key="2">
    <source>
        <dbReference type="Proteomes" id="UP000267223"/>
    </source>
</evidence>
<evidence type="ECO:0008006" key="3">
    <source>
        <dbReference type="Google" id="ProtNLM"/>
    </source>
</evidence>
<reference evidence="1 2" key="1">
    <citation type="submission" date="2018-11" db="EMBL/GenBank/DDBJ databases">
        <title>Draft genome sequence of Ferruginibacter sp. BO-59.</title>
        <authorList>
            <person name="Im W.T."/>
        </authorList>
    </citation>
    <scope>NUCLEOTIDE SEQUENCE [LARGE SCALE GENOMIC DNA]</scope>
    <source>
        <strain evidence="1 2">BO-59</strain>
    </source>
</reference>
<evidence type="ECO:0000313" key="1">
    <source>
        <dbReference type="EMBL" id="RNI39804.1"/>
    </source>
</evidence>
<comment type="caution">
    <text evidence="1">The sequence shown here is derived from an EMBL/GenBank/DDBJ whole genome shotgun (WGS) entry which is preliminary data.</text>
</comment>
<gene>
    <name evidence="1" type="ORF">EFY79_00415</name>
</gene>